<dbReference type="InterPro" id="IPR039422">
    <property type="entry name" value="MarR/SlyA-like"/>
</dbReference>
<proteinExistence type="predicted"/>
<gene>
    <name evidence="2" type="ORF">G5B91_06755</name>
</gene>
<dbReference type="PANTHER" id="PTHR33164:SF89">
    <property type="entry name" value="MARR FAMILY REGULATORY PROTEIN"/>
    <property type="match status" value="1"/>
</dbReference>
<dbReference type="PROSITE" id="PS50995">
    <property type="entry name" value="HTH_MARR_2"/>
    <property type="match status" value="1"/>
</dbReference>
<evidence type="ECO:0000313" key="2">
    <source>
        <dbReference type="EMBL" id="QIE85982.1"/>
    </source>
</evidence>
<dbReference type="PRINTS" id="PR00598">
    <property type="entry name" value="HTHMARR"/>
</dbReference>
<dbReference type="GO" id="GO:0003700">
    <property type="term" value="F:DNA-binding transcription factor activity"/>
    <property type="evidence" value="ECO:0007669"/>
    <property type="project" value="InterPro"/>
</dbReference>
<sequence>MARKSSNLQILEMEADAGTQLASPLDDYLGYALRRAQLATFQSLVGDLAKFDMRPAQFSALAIIESNPGLTQTDLARALSIEPPQLVPLLNKLESRGFAVRVRCKPDKRSYGLFLSKSGETLLKQLKETALESDRRSTACLTDEERRQLLQLLQKIYRNTDAP</sequence>
<dbReference type="InterPro" id="IPR036390">
    <property type="entry name" value="WH_DNA-bd_sf"/>
</dbReference>
<dbReference type="AlphaFoldDB" id="A0A6G6ISL0"/>
<dbReference type="InterPro" id="IPR000835">
    <property type="entry name" value="HTH_MarR-typ"/>
</dbReference>
<evidence type="ECO:0000259" key="1">
    <source>
        <dbReference type="PROSITE" id="PS50995"/>
    </source>
</evidence>
<reference evidence="2 3" key="1">
    <citation type="submission" date="2020-02" db="EMBL/GenBank/DDBJ databases">
        <title>Integrative conjugative elements (ICEs) and plasmids drive adaptation of Pseudomonas nitroreducens strain HBP1 to wastewater environment.</title>
        <authorList>
            <person name="Sentchilo V."/>
            <person name="Carraro N."/>
            <person name="Bertelli C."/>
            <person name="van der Meer J.R."/>
        </authorList>
    </citation>
    <scope>NUCLEOTIDE SEQUENCE [LARGE SCALE GENOMIC DNA]</scope>
    <source>
        <strain evidence="2 3">HBP1</strain>
    </source>
</reference>
<dbReference type="PANTHER" id="PTHR33164">
    <property type="entry name" value="TRANSCRIPTIONAL REGULATOR, MARR FAMILY"/>
    <property type="match status" value="1"/>
</dbReference>
<dbReference type="KEGG" id="pnt:G5B91_06755"/>
<dbReference type="EMBL" id="CP049140">
    <property type="protein sequence ID" value="QIE85982.1"/>
    <property type="molecule type" value="Genomic_DNA"/>
</dbReference>
<protein>
    <submittedName>
        <fullName evidence="2">MarR family transcriptional regulator</fullName>
    </submittedName>
</protein>
<accession>A0A6G6ISL0</accession>
<dbReference type="Proteomes" id="UP000501063">
    <property type="component" value="Chromosome"/>
</dbReference>
<dbReference type="SMART" id="SM00347">
    <property type="entry name" value="HTH_MARR"/>
    <property type="match status" value="1"/>
</dbReference>
<dbReference type="Pfam" id="PF12802">
    <property type="entry name" value="MarR_2"/>
    <property type="match status" value="1"/>
</dbReference>
<organism evidence="2 3">
    <name type="scientific">Pseudomonas nitroreducens</name>
    <dbReference type="NCBI Taxonomy" id="46680"/>
    <lineage>
        <taxon>Bacteria</taxon>
        <taxon>Pseudomonadati</taxon>
        <taxon>Pseudomonadota</taxon>
        <taxon>Gammaproteobacteria</taxon>
        <taxon>Pseudomonadales</taxon>
        <taxon>Pseudomonadaceae</taxon>
        <taxon>Pseudomonas</taxon>
    </lineage>
</organism>
<name>A0A6G6ISL0_PSENT</name>
<dbReference type="InterPro" id="IPR036388">
    <property type="entry name" value="WH-like_DNA-bd_sf"/>
</dbReference>
<feature type="domain" description="HTH marR-type" evidence="1">
    <location>
        <begin position="26"/>
        <end position="158"/>
    </location>
</feature>
<dbReference type="SUPFAM" id="SSF46785">
    <property type="entry name" value="Winged helix' DNA-binding domain"/>
    <property type="match status" value="1"/>
</dbReference>
<dbReference type="GO" id="GO:0006950">
    <property type="term" value="P:response to stress"/>
    <property type="evidence" value="ECO:0007669"/>
    <property type="project" value="TreeGrafter"/>
</dbReference>
<dbReference type="RefSeq" id="WP_024767586.1">
    <property type="nucleotide sequence ID" value="NZ_CP049140.1"/>
</dbReference>
<dbReference type="Gene3D" id="1.10.10.10">
    <property type="entry name" value="Winged helix-like DNA-binding domain superfamily/Winged helix DNA-binding domain"/>
    <property type="match status" value="1"/>
</dbReference>
<evidence type="ECO:0000313" key="3">
    <source>
        <dbReference type="Proteomes" id="UP000501063"/>
    </source>
</evidence>